<evidence type="ECO:0000256" key="2">
    <source>
        <dbReference type="ARBA" id="ARBA00022475"/>
    </source>
</evidence>
<dbReference type="AlphaFoldDB" id="A0A1I0U1Q3"/>
<dbReference type="Pfam" id="PF03772">
    <property type="entry name" value="Competence"/>
    <property type="match status" value="1"/>
</dbReference>
<dbReference type="Pfam" id="PF13567">
    <property type="entry name" value="DUF4131"/>
    <property type="match status" value="1"/>
</dbReference>
<gene>
    <name evidence="9" type="ORF">SAMN04487972_11843</name>
</gene>
<sequence length="740" mass="76934">MHSVSASPAGLPARRMSATVPRARHAALSRRAGLLPWVPFWLSLGIGGWFWLPDEPGRSFYALLALLGLAAILAGWRALRLAEAGRIGWATGERLQLASLALVLVVAGTGLAGLRSQMVAAPVLGFRYYGPVEGRVIAIDRSARDRMRITLDRVRLHDVAPWKQPERVRISLLSSEALPEPGATLMLTAHLGPPAGPSEPGGFDFRRLAWFSRLGAVGYSRTPVLTVAPPRAGGIETLHRLRMSLSGAIAGQIGGQAGAVSAALMTGDRSGIEESTNELMRAANLYHIVSISGLHMSMLAGFAYAALRLAGAAAQGFGAAPGWPLHKAAAVGALIASAAYLWLSGGGVATERAFIMVAVMLLAIIVDRRAISLRTVAVAAVIILIATPEALTSPGFQMSFAATVALILVQGPWLAIAPRLPWWLRPLAMLFLSSLVAGLATSPIAAVHFGRIAQYGLVANLLVVPVVGTLVMPGGVLAAVLAPFGLAGPALWVMGQGVKWMLLVAEWIGGLDGAVTLVPAAPPMVLPLMGAGAMLMVTPALQSGEMPWLGQMRRAVGALMLILSGGLWLAAERPLMLISAEGDAVAIMTDAGRVPSKPGGGAFAVTNWLAADGDPVSRTQAAARSGWHGAMSARSADIGSPRPMLTVHHLTGKSGPANVAAFCHEGALIVVNASAGRPEGQECIVLDRETLQQSGAIALVASGGGFRLASTDDSRFGRAWTGDHDAAAATALPDFSFSRK</sequence>
<keyword evidence="3 6" id="KW-0812">Transmembrane</keyword>
<dbReference type="InterPro" id="IPR004477">
    <property type="entry name" value="ComEC_N"/>
</dbReference>
<feature type="transmembrane region" description="Helical" evidence="6">
    <location>
        <begin position="97"/>
        <end position="114"/>
    </location>
</feature>
<dbReference type="Proteomes" id="UP000182312">
    <property type="component" value="Unassembled WGS sequence"/>
</dbReference>
<dbReference type="OrthoDB" id="9790149at2"/>
<protein>
    <submittedName>
        <fullName evidence="9">Competence protein ComEC</fullName>
    </submittedName>
</protein>
<reference evidence="9 10" key="1">
    <citation type="submission" date="2016-10" db="EMBL/GenBank/DDBJ databases">
        <authorList>
            <person name="de Groot N.N."/>
        </authorList>
    </citation>
    <scope>NUCLEOTIDE SEQUENCE [LARGE SCALE GENOMIC DNA]</scope>
    <source>
        <strain evidence="9 10">CGMCC 1.6117</strain>
    </source>
</reference>
<feature type="transmembrane region" description="Helical" evidence="6">
    <location>
        <begin position="328"/>
        <end position="343"/>
    </location>
</feature>
<evidence type="ECO:0000256" key="6">
    <source>
        <dbReference type="SAM" id="Phobius"/>
    </source>
</evidence>
<feature type="transmembrane region" description="Helical" evidence="6">
    <location>
        <begin position="32"/>
        <end position="52"/>
    </location>
</feature>
<evidence type="ECO:0000256" key="5">
    <source>
        <dbReference type="ARBA" id="ARBA00023136"/>
    </source>
</evidence>
<feature type="transmembrane region" description="Helical" evidence="6">
    <location>
        <begin position="373"/>
        <end position="391"/>
    </location>
</feature>
<feature type="transmembrane region" description="Helical" evidence="6">
    <location>
        <begin position="428"/>
        <end position="450"/>
    </location>
</feature>
<feature type="transmembrane region" description="Helical" evidence="6">
    <location>
        <begin position="554"/>
        <end position="571"/>
    </location>
</feature>
<accession>A0A1I0U1Q3</accession>
<feature type="transmembrane region" description="Helical" evidence="6">
    <location>
        <begin position="524"/>
        <end position="542"/>
    </location>
</feature>
<keyword evidence="2" id="KW-1003">Cell membrane</keyword>
<comment type="subcellular location">
    <subcellularLocation>
        <location evidence="1">Cell membrane</location>
        <topology evidence="1">Multi-pass membrane protein</topology>
    </subcellularLocation>
</comment>
<dbReference type="PANTHER" id="PTHR30619:SF1">
    <property type="entry name" value="RECOMBINATION PROTEIN 2"/>
    <property type="match status" value="1"/>
</dbReference>
<dbReference type="InterPro" id="IPR052159">
    <property type="entry name" value="Competence_DNA_uptake"/>
</dbReference>
<organism evidence="9 10">
    <name type="scientific">Paracoccus halophilus</name>
    <dbReference type="NCBI Taxonomy" id="376733"/>
    <lineage>
        <taxon>Bacteria</taxon>
        <taxon>Pseudomonadati</taxon>
        <taxon>Pseudomonadota</taxon>
        <taxon>Alphaproteobacteria</taxon>
        <taxon>Rhodobacterales</taxon>
        <taxon>Paracoccaceae</taxon>
        <taxon>Paracoccus</taxon>
    </lineage>
</organism>
<dbReference type="RefSeq" id="WP_074948135.1">
    <property type="nucleotide sequence ID" value="NZ_FOJO01000018.1"/>
</dbReference>
<feature type="transmembrane region" description="Helical" evidence="6">
    <location>
        <begin position="285"/>
        <end position="307"/>
    </location>
</feature>
<feature type="domain" description="DUF4131" evidence="8">
    <location>
        <begin position="59"/>
        <end position="222"/>
    </location>
</feature>
<dbReference type="PANTHER" id="PTHR30619">
    <property type="entry name" value="DNA INTERNALIZATION/COMPETENCE PROTEIN COMEC/REC2"/>
    <property type="match status" value="1"/>
</dbReference>
<dbReference type="NCBIfam" id="TIGR00360">
    <property type="entry name" value="ComEC_N-term"/>
    <property type="match status" value="1"/>
</dbReference>
<dbReference type="EMBL" id="FOJO01000018">
    <property type="protein sequence ID" value="SFA57767.1"/>
    <property type="molecule type" value="Genomic_DNA"/>
</dbReference>
<feature type="domain" description="ComEC/Rec2-related protein" evidence="7">
    <location>
        <begin position="264"/>
        <end position="537"/>
    </location>
</feature>
<evidence type="ECO:0000259" key="8">
    <source>
        <dbReference type="Pfam" id="PF13567"/>
    </source>
</evidence>
<keyword evidence="4 6" id="KW-1133">Transmembrane helix</keyword>
<evidence type="ECO:0000313" key="10">
    <source>
        <dbReference type="Proteomes" id="UP000182312"/>
    </source>
</evidence>
<evidence type="ECO:0000256" key="3">
    <source>
        <dbReference type="ARBA" id="ARBA00022692"/>
    </source>
</evidence>
<proteinExistence type="predicted"/>
<evidence type="ECO:0000313" key="9">
    <source>
        <dbReference type="EMBL" id="SFA57767.1"/>
    </source>
</evidence>
<feature type="transmembrane region" description="Helical" evidence="6">
    <location>
        <begin position="470"/>
        <end position="493"/>
    </location>
</feature>
<dbReference type="GO" id="GO:0005886">
    <property type="term" value="C:plasma membrane"/>
    <property type="evidence" value="ECO:0007669"/>
    <property type="project" value="UniProtKB-SubCell"/>
</dbReference>
<evidence type="ECO:0000256" key="1">
    <source>
        <dbReference type="ARBA" id="ARBA00004651"/>
    </source>
</evidence>
<dbReference type="InterPro" id="IPR025405">
    <property type="entry name" value="DUF4131"/>
</dbReference>
<evidence type="ECO:0000259" key="7">
    <source>
        <dbReference type="Pfam" id="PF03772"/>
    </source>
</evidence>
<feature type="transmembrane region" description="Helical" evidence="6">
    <location>
        <begin position="58"/>
        <end position="76"/>
    </location>
</feature>
<keyword evidence="5 6" id="KW-0472">Membrane</keyword>
<name>A0A1I0U1Q3_9RHOB</name>
<evidence type="ECO:0000256" key="4">
    <source>
        <dbReference type="ARBA" id="ARBA00022989"/>
    </source>
</evidence>